<keyword evidence="1" id="KW-1133">Transmembrane helix</keyword>
<reference evidence="3" key="1">
    <citation type="journal article" date="2014" name="Int. J. Syst. Evol. Microbiol.">
        <title>Complete genome sequence of Corynebacterium casei LMG S-19264T (=DSM 44701T), isolated from a smear-ripened cheese.</title>
        <authorList>
            <consortium name="US DOE Joint Genome Institute (JGI-PGF)"/>
            <person name="Walter F."/>
            <person name="Albersmeier A."/>
            <person name="Kalinowski J."/>
            <person name="Ruckert C."/>
        </authorList>
    </citation>
    <scope>NUCLEOTIDE SEQUENCE</scope>
    <source>
        <strain evidence="3">CGMCC 1.12506</strain>
    </source>
</reference>
<feature type="transmembrane region" description="Helical" evidence="1">
    <location>
        <begin position="39"/>
        <end position="56"/>
    </location>
</feature>
<name>A0A916XVI7_9FLAO</name>
<comment type="caution">
    <text evidence="3">The sequence shown here is derived from an EMBL/GenBank/DDBJ whole genome shotgun (WGS) entry which is preliminary data.</text>
</comment>
<gene>
    <name evidence="3" type="ORF">GCM10011343_03690</name>
</gene>
<proteinExistence type="predicted"/>
<protein>
    <recommendedName>
        <fullName evidence="5">Adenylosuccinate synthetase</fullName>
    </recommendedName>
</protein>
<evidence type="ECO:0000313" key="3">
    <source>
        <dbReference type="EMBL" id="GGD16007.1"/>
    </source>
</evidence>
<reference evidence="3" key="2">
    <citation type="submission" date="2020-09" db="EMBL/GenBank/DDBJ databases">
        <authorList>
            <person name="Sun Q."/>
            <person name="Zhou Y."/>
        </authorList>
    </citation>
    <scope>NUCLEOTIDE SEQUENCE</scope>
    <source>
        <strain evidence="3">CGMCC 1.12506</strain>
    </source>
</reference>
<feature type="signal peptide" evidence="2">
    <location>
        <begin position="1"/>
        <end position="18"/>
    </location>
</feature>
<dbReference type="Proteomes" id="UP000625735">
    <property type="component" value="Unassembled WGS sequence"/>
</dbReference>
<organism evidence="3 4">
    <name type="scientific">Flavobacterium orientale</name>
    <dbReference type="NCBI Taxonomy" id="1756020"/>
    <lineage>
        <taxon>Bacteria</taxon>
        <taxon>Pseudomonadati</taxon>
        <taxon>Bacteroidota</taxon>
        <taxon>Flavobacteriia</taxon>
        <taxon>Flavobacteriales</taxon>
        <taxon>Flavobacteriaceae</taxon>
        <taxon>Flavobacterium</taxon>
    </lineage>
</organism>
<accession>A0A916XVI7</accession>
<keyword evidence="1" id="KW-0472">Membrane</keyword>
<keyword evidence="1" id="KW-0812">Transmembrane</keyword>
<dbReference type="EMBL" id="BMFG01000001">
    <property type="protein sequence ID" value="GGD16007.1"/>
    <property type="molecule type" value="Genomic_DNA"/>
</dbReference>
<evidence type="ECO:0000256" key="1">
    <source>
        <dbReference type="SAM" id="Phobius"/>
    </source>
</evidence>
<evidence type="ECO:0000313" key="4">
    <source>
        <dbReference type="Proteomes" id="UP000625735"/>
    </source>
</evidence>
<keyword evidence="4" id="KW-1185">Reference proteome</keyword>
<keyword evidence="2" id="KW-0732">Signal</keyword>
<evidence type="ECO:0008006" key="5">
    <source>
        <dbReference type="Google" id="ProtNLM"/>
    </source>
</evidence>
<dbReference type="AlphaFoldDB" id="A0A916XVI7"/>
<feature type="chain" id="PRO_5037127747" description="Adenylosuccinate synthetase" evidence="2">
    <location>
        <begin position="19"/>
        <end position="68"/>
    </location>
</feature>
<sequence>MKKVITILSILFATLLFAQRPSGIPGDTGTISLSSKSDVIIYIIIPIVIIVLYLVWKRTKKNDNSSEN</sequence>
<evidence type="ECO:0000256" key="2">
    <source>
        <dbReference type="SAM" id="SignalP"/>
    </source>
</evidence>
<dbReference type="RefSeq" id="WP_229734073.1">
    <property type="nucleotide sequence ID" value="NZ_BMFG01000001.1"/>
</dbReference>